<dbReference type="AlphaFoldDB" id="A0A2U0UJQ2"/>
<dbReference type="EMBL" id="QENY01000003">
    <property type="protein sequence ID" value="PVX57892.1"/>
    <property type="molecule type" value="Genomic_DNA"/>
</dbReference>
<evidence type="ECO:0000313" key="4">
    <source>
        <dbReference type="Proteomes" id="UP000245870"/>
    </source>
</evidence>
<dbReference type="OrthoDB" id="9807410at2"/>
<proteinExistence type="predicted"/>
<feature type="signal peptide" evidence="1">
    <location>
        <begin position="1"/>
        <end position="31"/>
    </location>
</feature>
<evidence type="ECO:0000313" key="3">
    <source>
        <dbReference type="EMBL" id="PVX57892.1"/>
    </source>
</evidence>
<dbReference type="Pfam" id="PF07494">
    <property type="entry name" value="Reg_prop"/>
    <property type="match status" value="1"/>
</dbReference>
<accession>A0A2U0UJQ2</accession>
<name>A0A2U0UJQ2_9BACT</name>
<dbReference type="Proteomes" id="UP000245870">
    <property type="component" value="Unassembled WGS sequence"/>
</dbReference>
<organism evidence="3 4">
    <name type="scientific">Hallella colorans</name>
    <dbReference type="NCBI Taxonomy" id="1703337"/>
    <lineage>
        <taxon>Bacteria</taxon>
        <taxon>Pseudomonadati</taxon>
        <taxon>Bacteroidota</taxon>
        <taxon>Bacteroidia</taxon>
        <taxon>Bacteroidales</taxon>
        <taxon>Prevotellaceae</taxon>
        <taxon>Hallella</taxon>
    </lineage>
</organism>
<gene>
    <name evidence="3" type="ORF">C7379_10314</name>
</gene>
<dbReference type="Pfam" id="PF21544">
    <property type="entry name" value="PorZ_N_b_propeller"/>
    <property type="match status" value="1"/>
</dbReference>
<evidence type="ECO:0000259" key="2">
    <source>
        <dbReference type="Pfam" id="PF21544"/>
    </source>
</evidence>
<feature type="chain" id="PRO_5015711888" evidence="1">
    <location>
        <begin position="32"/>
        <end position="680"/>
    </location>
</feature>
<keyword evidence="4" id="KW-1185">Reference proteome</keyword>
<keyword evidence="1" id="KW-0732">Signal</keyword>
<comment type="caution">
    <text evidence="3">The sequence shown here is derived from an EMBL/GenBank/DDBJ whole genome shotgun (WGS) entry which is preliminary data.</text>
</comment>
<evidence type="ECO:0000256" key="1">
    <source>
        <dbReference type="SAM" id="SignalP"/>
    </source>
</evidence>
<dbReference type="InterPro" id="IPR011110">
    <property type="entry name" value="Reg_prop"/>
</dbReference>
<feature type="domain" description="PorZ N-terminal beta-propeller" evidence="2">
    <location>
        <begin position="56"/>
        <end position="208"/>
    </location>
</feature>
<sequence>MNQNKIFRVSSFLGWRKLCLSLLLIAGTAHAQDGLWKSYLSYYEPTEIEQAGNNILYVLASNGLYAYNKTDKSVQIYDKINALTDCGIAHIAWCQAAKRLVIVYQNNNIDLMAPNGNVVNIADYMNKSMPTDKTVNAVDVLGKYAYLSTGFGIVKINVGNGTISDTYQLGFKVEYSYVKDGFLYAASPSSGLYKGALTDNLLDKNNWKHMGPYIRRPKNIDANLLALARKVAPDGPKYNQFGFMKIYKDRIYTCGGGFTSLNDLNRPGTIQVLKENKWIIYEDNLKNKTGHDYVDMNCIDIDPRDDNRVFVSGRTGLYEFYNGKFVKEYTPDNSPLRGAQTVNPTNKDYNIVQGIKFDSDANLWVFNSMSGTTSILKYDKDKKWSNHHKKELTRDGYSLSRMEDPIIDSRGYVWIANNFFNYAQAICYNPQKDSVRTFEQLINEDGDKLKNMYVRCVAEDKDKNIWIGTNIGPVYLTPDQITVENPIVTQVKVPRNDGTNLADYLLSGIDINCMAIDKSNRKWFGTNGNGVYLISSNNINQILHFTDKNSSLLSNNIESIAINNNTGEVFFGTSNGLCSYMSNIRNEGEGMTKENVYAYPNPVRPDYTGAITITGLDDDANVKIVAVNGTLVSEGRTKGNTYKWYGIDMNGYPVASGMYMVEVATHDGERGVVCKIAIVR</sequence>
<dbReference type="SUPFAM" id="SSF50998">
    <property type="entry name" value="Quinoprotein alcohol dehydrogenase-like"/>
    <property type="match status" value="1"/>
</dbReference>
<dbReference type="InterPro" id="IPR048954">
    <property type="entry name" value="PorZ_N"/>
</dbReference>
<protein>
    <submittedName>
        <fullName evidence="3">Two component regulator with propeller domain</fullName>
    </submittedName>
</protein>
<dbReference type="InterPro" id="IPR015943">
    <property type="entry name" value="WD40/YVTN_repeat-like_dom_sf"/>
</dbReference>
<dbReference type="SUPFAM" id="SSF101898">
    <property type="entry name" value="NHL repeat"/>
    <property type="match status" value="1"/>
</dbReference>
<dbReference type="Gene3D" id="2.130.10.10">
    <property type="entry name" value="YVTN repeat-like/Quinoprotein amine dehydrogenase"/>
    <property type="match status" value="2"/>
</dbReference>
<dbReference type="InterPro" id="IPR011047">
    <property type="entry name" value="Quinoprotein_ADH-like_sf"/>
</dbReference>
<reference evidence="3 4" key="1">
    <citation type="submission" date="2018-05" db="EMBL/GenBank/DDBJ databases">
        <title>Genomic Encyclopedia of Type Strains, Phase IV (KMG-IV): sequencing the most valuable type-strain genomes for metagenomic binning, comparative biology and taxonomic classification.</title>
        <authorList>
            <person name="Goeker M."/>
        </authorList>
    </citation>
    <scope>NUCLEOTIDE SEQUENCE [LARGE SCALE GENOMIC DNA]</scope>
    <source>
        <strain evidence="3 4">DSM 100333</strain>
    </source>
</reference>
<dbReference type="RefSeq" id="WP_116615770.1">
    <property type="nucleotide sequence ID" value="NZ_QENY01000003.1"/>
</dbReference>